<dbReference type="PANTHER" id="PTHR33642:SF4">
    <property type="entry name" value="COX1_OXI3 INTRON 1 PROTEIN-RELATED"/>
    <property type="match status" value="1"/>
</dbReference>
<dbReference type="PANTHER" id="PTHR33642">
    <property type="entry name" value="COX1/OXI3 INTRON 1 PROTEIN-RELATED"/>
    <property type="match status" value="1"/>
</dbReference>
<evidence type="ECO:0000259" key="1">
    <source>
        <dbReference type="Pfam" id="PF01348"/>
    </source>
</evidence>
<dbReference type="AlphaFoldDB" id="A0A803MY99"/>
<reference evidence="2" key="1">
    <citation type="journal article" date="2017" name="Nature">
        <title>The genome of Chenopodium quinoa.</title>
        <authorList>
            <person name="Jarvis D.E."/>
            <person name="Ho Y.S."/>
            <person name="Lightfoot D.J."/>
            <person name="Schmoeckel S.M."/>
            <person name="Li B."/>
            <person name="Borm T.J.A."/>
            <person name="Ohyanagi H."/>
            <person name="Mineta K."/>
            <person name="Michell C.T."/>
            <person name="Saber N."/>
            <person name="Kharbatia N.M."/>
            <person name="Rupper R.R."/>
            <person name="Sharp A.R."/>
            <person name="Dally N."/>
            <person name="Boughton B.A."/>
            <person name="Woo Y.H."/>
            <person name="Gao G."/>
            <person name="Schijlen E.G.W.M."/>
            <person name="Guo X."/>
            <person name="Momin A.A."/>
            <person name="Negrao S."/>
            <person name="Al-Babili S."/>
            <person name="Gehring C."/>
            <person name="Roessner U."/>
            <person name="Jung C."/>
            <person name="Murphy K."/>
            <person name="Arold S.T."/>
            <person name="Gojobori T."/>
            <person name="van der Linden C.G."/>
            <person name="van Loo E.N."/>
            <person name="Jellen E.N."/>
            <person name="Maughan P.J."/>
            <person name="Tester M."/>
        </authorList>
    </citation>
    <scope>NUCLEOTIDE SEQUENCE [LARGE SCALE GENOMIC DNA]</scope>
    <source>
        <strain evidence="2">cv. PI 614886</strain>
    </source>
</reference>
<evidence type="ECO:0000313" key="2">
    <source>
        <dbReference type="EnsemblPlants" id="AUR62037179-RA:cds"/>
    </source>
</evidence>
<sequence length="695" mass="79626">MLLALTRRLRTINPSIKTPTFTFSLLHSTLSHSLSFDLDPPLKPLTKPQLKTLLFSHYNNGKFSNLLQNVVALPSVLFTASHNLTHPTRSSQLTLDSVSTRFDLNQLAQELSSNEFDVGSCCVKLGSSQNKGKSLVLPNLKLKVVIEALRMVLDLIYDGGFPTFVYGGREGLGRHTAIRYMKNSVENPNWWFTVAFDRVVFYSRHVGKGLPQECGLCGVLINVYLNGFDKEIQRIRLRMNEQNPKFDDDSVNDGVVYKPLKVYAVRYLDEVLLITSGSKVVAMDLLNWVVKHLEGELELKVDRLRTVIHTAVSEKIDFLGMEFRAVTPSILRPPLSEKAKRARLKFRRQKEARLMEMKNARERNRKMLGMKIFSHVFNKLNKSNNRFKFDYQIENEVREIFSSWADEVVQEFLESVEERWSWHRELTAGDFLSLKRIGISYHKSSLMPMISFKRNERTVEDLTKLCMKVTAPIELVRKAVRLAGFTNEMGRPRPISLLAALEDSDIIKWYAGVGRRWLEYFCCCRNFEMVKTVVSYHLRFSCLLTLAEKHDATKAETIRHFSKDLKVFHLDGNEEVYFPSEREVKRTGDGHLSDPKPVDSALTLNLIRLAYDVPSSTCAAHFCDSNDTISYQVSLLQNCSNINPADQKKWVPEMAAIHDSLDRRCFALCADHISDLYLGKITLQDIDCTSFVEVD</sequence>
<dbReference type="EnsemblPlants" id="AUR62037179-RA">
    <property type="protein sequence ID" value="AUR62037179-RA:cds"/>
    <property type="gene ID" value="AUR62037179"/>
</dbReference>
<feature type="domain" description="Domain X" evidence="1">
    <location>
        <begin position="468"/>
        <end position="571"/>
    </location>
</feature>
<reference evidence="2" key="2">
    <citation type="submission" date="2021-03" db="UniProtKB">
        <authorList>
            <consortium name="EnsemblPlants"/>
        </authorList>
    </citation>
    <scope>IDENTIFICATION</scope>
</reference>
<dbReference type="InterPro" id="IPR024937">
    <property type="entry name" value="Domain_X"/>
</dbReference>
<dbReference type="Gramene" id="AUR62037179-RA">
    <property type="protein sequence ID" value="AUR62037179-RA:cds"/>
    <property type="gene ID" value="AUR62037179"/>
</dbReference>
<proteinExistence type="predicted"/>
<dbReference type="OMA" id="RYWHRLF"/>
<dbReference type="Pfam" id="PF01348">
    <property type="entry name" value="Intron_maturas2"/>
    <property type="match status" value="1"/>
</dbReference>
<accession>A0A803MY99</accession>
<dbReference type="GO" id="GO:0005739">
    <property type="term" value="C:mitochondrion"/>
    <property type="evidence" value="ECO:0007669"/>
    <property type="project" value="TreeGrafter"/>
</dbReference>
<evidence type="ECO:0000313" key="3">
    <source>
        <dbReference type="Proteomes" id="UP000596660"/>
    </source>
</evidence>
<dbReference type="GO" id="GO:0006315">
    <property type="term" value="P:homing of group II introns"/>
    <property type="evidence" value="ECO:0007669"/>
    <property type="project" value="TreeGrafter"/>
</dbReference>
<keyword evidence="3" id="KW-1185">Reference proteome</keyword>
<protein>
    <recommendedName>
        <fullName evidence="1">Domain X domain-containing protein</fullName>
    </recommendedName>
</protein>
<organism evidence="2 3">
    <name type="scientific">Chenopodium quinoa</name>
    <name type="common">Quinoa</name>
    <dbReference type="NCBI Taxonomy" id="63459"/>
    <lineage>
        <taxon>Eukaryota</taxon>
        <taxon>Viridiplantae</taxon>
        <taxon>Streptophyta</taxon>
        <taxon>Embryophyta</taxon>
        <taxon>Tracheophyta</taxon>
        <taxon>Spermatophyta</taxon>
        <taxon>Magnoliopsida</taxon>
        <taxon>eudicotyledons</taxon>
        <taxon>Gunneridae</taxon>
        <taxon>Pentapetalae</taxon>
        <taxon>Caryophyllales</taxon>
        <taxon>Chenopodiaceae</taxon>
        <taxon>Chenopodioideae</taxon>
        <taxon>Atripliceae</taxon>
        <taxon>Chenopodium</taxon>
    </lineage>
</organism>
<dbReference type="Proteomes" id="UP000596660">
    <property type="component" value="Unplaced"/>
</dbReference>
<dbReference type="CDD" id="cd01651">
    <property type="entry name" value="RT_G2_intron"/>
    <property type="match status" value="1"/>
</dbReference>
<name>A0A803MY99_CHEQI</name>
<dbReference type="GO" id="GO:0090615">
    <property type="term" value="P:mitochondrial mRNA processing"/>
    <property type="evidence" value="ECO:0007669"/>
    <property type="project" value="TreeGrafter"/>
</dbReference>
<dbReference type="GO" id="GO:0003964">
    <property type="term" value="F:RNA-directed DNA polymerase activity"/>
    <property type="evidence" value="ECO:0007669"/>
    <property type="project" value="TreeGrafter"/>
</dbReference>